<evidence type="ECO:0000313" key="1">
    <source>
        <dbReference type="EMBL" id="CAK7935275.1"/>
    </source>
</evidence>
<sequence length="170" mass="18822">MKDGDMQQERNGTDAATAAPLSAGETALSDMNASFARCLSLVCPPIQYPPHCRFNPVRDAADTAVLETQLEEFFLHAKQLEQLFLIDSVRKLSCGDTQASAPGDVKADITQCEAMKEGGLPQPSELELEILNLEAELAEKNDLIDKYTDVVRGWEGKFKRLEHRMSPVRD</sequence>
<dbReference type="Proteomes" id="UP001162060">
    <property type="component" value="Unassembled WGS sequence"/>
</dbReference>
<accession>A0AAV1ULD2</accession>
<dbReference type="EMBL" id="CAKLBY020000221">
    <property type="protein sequence ID" value="CAK7935275.1"/>
    <property type="molecule type" value="Genomic_DNA"/>
</dbReference>
<proteinExistence type="predicted"/>
<gene>
    <name evidence="1" type="ORF">PM001_LOCUS20425</name>
</gene>
<protein>
    <recommendedName>
        <fullName evidence="3">Mediator of RNA polymerase II transcription subunit 28</fullName>
    </recommendedName>
</protein>
<reference evidence="1" key="1">
    <citation type="submission" date="2024-01" db="EMBL/GenBank/DDBJ databases">
        <authorList>
            <person name="Webb A."/>
        </authorList>
    </citation>
    <scope>NUCLEOTIDE SEQUENCE</scope>
    <source>
        <strain evidence="1">Pm1</strain>
    </source>
</reference>
<evidence type="ECO:0000313" key="2">
    <source>
        <dbReference type="Proteomes" id="UP001162060"/>
    </source>
</evidence>
<dbReference type="AlphaFoldDB" id="A0AAV1ULD2"/>
<evidence type="ECO:0008006" key="3">
    <source>
        <dbReference type="Google" id="ProtNLM"/>
    </source>
</evidence>
<name>A0AAV1ULD2_9STRA</name>
<organism evidence="1 2">
    <name type="scientific">Peronospora matthiolae</name>
    <dbReference type="NCBI Taxonomy" id="2874970"/>
    <lineage>
        <taxon>Eukaryota</taxon>
        <taxon>Sar</taxon>
        <taxon>Stramenopiles</taxon>
        <taxon>Oomycota</taxon>
        <taxon>Peronosporomycetes</taxon>
        <taxon>Peronosporales</taxon>
        <taxon>Peronosporaceae</taxon>
        <taxon>Peronospora</taxon>
    </lineage>
</organism>
<comment type="caution">
    <text evidence="1">The sequence shown here is derived from an EMBL/GenBank/DDBJ whole genome shotgun (WGS) entry which is preliminary data.</text>
</comment>